<protein>
    <submittedName>
        <fullName evidence="2">Uncharacterized protein</fullName>
    </submittedName>
</protein>
<comment type="caution">
    <text evidence="2">The sequence shown here is derived from an EMBL/GenBank/DDBJ whole genome shotgun (WGS) entry which is preliminary data.</text>
</comment>
<feature type="region of interest" description="Disordered" evidence="1">
    <location>
        <begin position="191"/>
        <end position="260"/>
    </location>
</feature>
<feature type="compositionally biased region" description="Polar residues" evidence="1">
    <location>
        <begin position="403"/>
        <end position="412"/>
    </location>
</feature>
<accession>A0A2C5XZ41</accession>
<feature type="compositionally biased region" description="Polar residues" evidence="1">
    <location>
        <begin position="199"/>
        <end position="211"/>
    </location>
</feature>
<feature type="compositionally biased region" description="Basic and acidic residues" evidence="1">
    <location>
        <begin position="368"/>
        <end position="387"/>
    </location>
</feature>
<feature type="region of interest" description="Disordered" evidence="1">
    <location>
        <begin position="303"/>
        <end position="455"/>
    </location>
</feature>
<sequence>MFDEAVAGVSDQKFSYSSPPRLDILSEIPNDGLEPSSTFRTSFEKAVEDINTKYASTSSATVSHKPAIQRQPVPPQSVHRNVPYSWAAASQAPTLQQQSAPRQGVHGGLPGGFIAQPLKTSFQTRYRMPTFVHVPVSRTSAVAGEITSFRPPTSQNTSHQMLPEDEGTAVELQLKEPAVVEDVTPAAPVTHTVQKDSTQHSNESLLQGPTNSKRELSSPRTEEQRTRRDKYYNINSAAARGEHGQEASETPVTKDKGSIAPSVEAGPAIFAHGDHQEESDKEAGAKKNKPDDAQDWCVVDLSHSDVQKPSDTNVAHEGRRVCSFGSKSSSDGTSEIDVKKRPRAEDDKAPSARGQRLASVSELVSKFRRMESPTGDPHHDMGMEADGRVVPSRGKASAPASPSRDTSSSYQGTEGHPSRVTNDPGILNPVPQARRKITSGPEDSNVARASKDFFS</sequence>
<evidence type="ECO:0000256" key="1">
    <source>
        <dbReference type="SAM" id="MobiDB-lite"/>
    </source>
</evidence>
<feature type="compositionally biased region" description="Polar residues" evidence="1">
    <location>
        <begin position="150"/>
        <end position="160"/>
    </location>
</feature>
<dbReference type="Proteomes" id="UP000226192">
    <property type="component" value="Unassembled WGS sequence"/>
</dbReference>
<dbReference type="AlphaFoldDB" id="A0A2C5XZ41"/>
<proteinExistence type="predicted"/>
<dbReference type="EMBL" id="NJET01000069">
    <property type="protein sequence ID" value="PHH62525.1"/>
    <property type="molecule type" value="Genomic_DNA"/>
</dbReference>
<keyword evidence="3" id="KW-1185">Reference proteome</keyword>
<dbReference type="OrthoDB" id="4928246at2759"/>
<feature type="compositionally biased region" description="Basic and acidic residues" evidence="1">
    <location>
        <begin position="212"/>
        <end position="231"/>
    </location>
</feature>
<gene>
    <name evidence="2" type="ORF">CDD81_6911</name>
</gene>
<evidence type="ECO:0000313" key="2">
    <source>
        <dbReference type="EMBL" id="PHH62525.1"/>
    </source>
</evidence>
<reference evidence="2 3" key="1">
    <citation type="submission" date="2017-06" db="EMBL/GenBank/DDBJ databases">
        <title>Ant-infecting Ophiocordyceps genomes reveal a high diversity of potential behavioral manipulation genes and a possible major role for enterotoxins.</title>
        <authorList>
            <person name="De Bekker C."/>
            <person name="Evans H.C."/>
            <person name="Brachmann A."/>
            <person name="Hughes D.P."/>
        </authorList>
    </citation>
    <scope>NUCLEOTIDE SEQUENCE [LARGE SCALE GENOMIC DNA]</scope>
    <source>
        <strain evidence="2 3">Map64</strain>
    </source>
</reference>
<feature type="region of interest" description="Disordered" evidence="1">
    <location>
        <begin position="146"/>
        <end position="165"/>
    </location>
</feature>
<feature type="compositionally biased region" description="Low complexity" evidence="1">
    <location>
        <begin position="323"/>
        <end position="333"/>
    </location>
</feature>
<organism evidence="2 3">
    <name type="scientific">Ophiocordyceps australis</name>
    <dbReference type="NCBI Taxonomy" id="1399860"/>
    <lineage>
        <taxon>Eukaryota</taxon>
        <taxon>Fungi</taxon>
        <taxon>Dikarya</taxon>
        <taxon>Ascomycota</taxon>
        <taxon>Pezizomycotina</taxon>
        <taxon>Sordariomycetes</taxon>
        <taxon>Hypocreomycetidae</taxon>
        <taxon>Hypocreales</taxon>
        <taxon>Ophiocordycipitaceae</taxon>
        <taxon>Ophiocordyceps</taxon>
    </lineage>
</organism>
<feature type="compositionally biased region" description="Basic and acidic residues" evidence="1">
    <location>
        <begin position="336"/>
        <end position="350"/>
    </location>
</feature>
<name>A0A2C5XZ41_9HYPO</name>
<feature type="compositionally biased region" description="Basic and acidic residues" evidence="1">
    <location>
        <begin position="240"/>
        <end position="257"/>
    </location>
</feature>
<evidence type="ECO:0000313" key="3">
    <source>
        <dbReference type="Proteomes" id="UP000226192"/>
    </source>
</evidence>
<feature type="compositionally biased region" description="Basic and acidic residues" evidence="1">
    <location>
        <begin position="303"/>
        <end position="320"/>
    </location>
</feature>